<sequence>MKEVVITDLGLKLLESQQRCGDLERQNSELARREKERQVVRRADFEVQVEVGKEELEEVERKA</sequence>
<accession>A0ABR1JBV2</accession>
<gene>
    <name evidence="2" type="ORF">VKT23_010652</name>
</gene>
<keyword evidence="1" id="KW-0175">Coiled coil</keyword>
<dbReference type="Proteomes" id="UP001498398">
    <property type="component" value="Unassembled WGS sequence"/>
</dbReference>
<evidence type="ECO:0000313" key="3">
    <source>
        <dbReference type="Proteomes" id="UP001498398"/>
    </source>
</evidence>
<organism evidence="2 3">
    <name type="scientific">Marasmiellus scandens</name>
    <dbReference type="NCBI Taxonomy" id="2682957"/>
    <lineage>
        <taxon>Eukaryota</taxon>
        <taxon>Fungi</taxon>
        <taxon>Dikarya</taxon>
        <taxon>Basidiomycota</taxon>
        <taxon>Agaricomycotina</taxon>
        <taxon>Agaricomycetes</taxon>
        <taxon>Agaricomycetidae</taxon>
        <taxon>Agaricales</taxon>
        <taxon>Marasmiineae</taxon>
        <taxon>Omphalotaceae</taxon>
        <taxon>Marasmiellus</taxon>
    </lineage>
</organism>
<evidence type="ECO:0000256" key="1">
    <source>
        <dbReference type="SAM" id="Coils"/>
    </source>
</evidence>
<protein>
    <submittedName>
        <fullName evidence="2">Uncharacterized protein</fullName>
    </submittedName>
</protein>
<evidence type="ECO:0000313" key="2">
    <source>
        <dbReference type="EMBL" id="KAK7456404.1"/>
    </source>
</evidence>
<proteinExistence type="predicted"/>
<reference evidence="2 3" key="1">
    <citation type="submission" date="2024-01" db="EMBL/GenBank/DDBJ databases">
        <title>A draft genome for the cacao thread blight pathogen Marasmiellus scandens.</title>
        <authorList>
            <person name="Baruah I.K."/>
            <person name="Leung J."/>
            <person name="Bukari Y."/>
            <person name="Amoako-Attah I."/>
            <person name="Meinhardt L.W."/>
            <person name="Bailey B.A."/>
            <person name="Cohen S.P."/>
        </authorList>
    </citation>
    <scope>NUCLEOTIDE SEQUENCE [LARGE SCALE GENOMIC DNA]</scope>
    <source>
        <strain evidence="2 3">GH-19</strain>
    </source>
</reference>
<keyword evidence="3" id="KW-1185">Reference proteome</keyword>
<feature type="coiled-coil region" evidence="1">
    <location>
        <begin position="13"/>
        <end position="62"/>
    </location>
</feature>
<dbReference type="EMBL" id="JBANRG010000021">
    <property type="protein sequence ID" value="KAK7456404.1"/>
    <property type="molecule type" value="Genomic_DNA"/>
</dbReference>
<comment type="caution">
    <text evidence="2">The sequence shown here is derived from an EMBL/GenBank/DDBJ whole genome shotgun (WGS) entry which is preliminary data.</text>
</comment>
<name>A0ABR1JBV2_9AGAR</name>